<keyword evidence="1" id="KW-0732">Signal</keyword>
<name>E0UQN7_SULAO</name>
<proteinExistence type="predicted"/>
<dbReference type="STRING" id="563040.Saut_1865"/>
<evidence type="ECO:0000313" key="2">
    <source>
        <dbReference type="EMBL" id="ADN09909.1"/>
    </source>
</evidence>
<dbReference type="OrthoDB" id="5372286at2"/>
<feature type="chain" id="PRO_5003141381" description="Outer membrane receptor for ferric coprogen and ferric-rhodotorulic acid" evidence="1">
    <location>
        <begin position="21"/>
        <end position="383"/>
    </location>
</feature>
<evidence type="ECO:0000256" key="1">
    <source>
        <dbReference type="SAM" id="SignalP"/>
    </source>
</evidence>
<dbReference type="HOGENOM" id="CLU_721455_0_0_7"/>
<dbReference type="eggNOG" id="COG3746">
    <property type="taxonomic scope" value="Bacteria"/>
</dbReference>
<reference evidence="3" key="1">
    <citation type="journal article" date="2010" name="Stand. Genomic Sci.">
        <title>Complete genome sequence of Sulfurimonas autotrophica type strain (OK10).</title>
        <authorList>
            <person name="Sikorski J."/>
            <person name="Munk C."/>
            <person name="Lapidus A."/>
            <person name="Djao O."/>
            <person name="Lucas S."/>
            <person name="Glavina Del Rio T."/>
            <person name="Nolan M."/>
            <person name="Tice H."/>
            <person name="Han C."/>
            <person name="Cheng J."/>
            <person name="Tapia R."/>
            <person name="Goodwin L."/>
            <person name="Pitluck S."/>
            <person name="Liolios K."/>
            <person name="Ivanova N."/>
            <person name="Mavromatis K."/>
            <person name="Mikhailova N."/>
            <person name="Pati A."/>
            <person name="Sims D."/>
            <person name="Meincke L."/>
            <person name="Brettin T."/>
            <person name="Detter J."/>
            <person name="Chen A."/>
            <person name="Palaniappan K."/>
            <person name="Land M."/>
            <person name="Hauser L."/>
            <person name="Chang Y."/>
            <person name="Jeffries C."/>
            <person name="Rohde M."/>
            <person name="Lang E."/>
            <person name="Spring S."/>
            <person name="Goker M."/>
            <person name="Woyke T."/>
            <person name="Bristow J."/>
            <person name="Eisen J."/>
            <person name="Markowitz V."/>
            <person name="Hugenholtz P."/>
            <person name="Kyrpides N."/>
            <person name="Klenk H."/>
        </authorList>
    </citation>
    <scope>NUCLEOTIDE SEQUENCE [LARGE SCALE GENOMIC DNA]</scope>
    <source>
        <strain evidence="3">ATCC BAA-671 / DSM 16294 / JCM 11897 / OK10</strain>
    </source>
</reference>
<sequence>MKKIVLSALAALTITTAINAETTTEVSNTEKNVLDRIHFKGDLRLRYESKETFYKDGTESTNKSTYHNRYRLRLVSAIDLTTNLKFDAGMRSGYGNPTSGNQTFLDNKALSNYFWQSLRINILGFTYKNGDSTIKVGRHPYMIYRPIKSQLIWDNDISFNGVSYNYENDSLSINLGINQPTYAEQVTAKDTINLYFVQYVQKIKLEKSQLNVGAGIYYYDGIKGNTPIYGTNKGTGMGNTLVNGVFKNDYHIAEAFTELKFKDVFGKPLTLAAGMAYNTAASDKNFGYDLAFQVGKAKKVHDWQVKYSYTDLQADAVLGAHSDSDNFGGGTAAKGHAIRTKYKFGKNTYLAGTFFFNTLYAGKKDGKPEADYERVQLDAIIKF</sequence>
<dbReference type="InterPro" id="IPR032638">
    <property type="entry name" value="Porin_5"/>
</dbReference>
<dbReference type="RefSeq" id="WP_013327662.1">
    <property type="nucleotide sequence ID" value="NC_014506.1"/>
</dbReference>
<keyword evidence="3" id="KW-1185">Reference proteome</keyword>
<gene>
    <name evidence="2" type="ordered locus">Saut_1865</name>
</gene>
<accession>E0UQN7</accession>
<dbReference type="EMBL" id="CP002205">
    <property type="protein sequence ID" value="ADN09909.1"/>
    <property type="molecule type" value="Genomic_DNA"/>
</dbReference>
<dbReference type="KEGG" id="sua:Saut_1865"/>
<dbReference type="Proteomes" id="UP000007803">
    <property type="component" value="Chromosome"/>
</dbReference>
<organism evidence="2 3">
    <name type="scientific">Sulfurimonas autotrophica (strain ATCC BAA-671 / DSM 16294 / JCM 11897 / OK10)</name>
    <dbReference type="NCBI Taxonomy" id="563040"/>
    <lineage>
        <taxon>Bacteria</taxon>
        <taxon>Pseudomonadati</taxon>
        <taxon>Campylobacterota</taxon>
        <taxon>Epsilonproteobacteria</taxon>
        <taxon>Campylobacterales</taxon>
        <taxon>Sulfurimonadaceae</taxon>
        <taxon>Sulfurimonas</taxon>
    </lineage>
</organism>
<evidence type="ECO:0000313" key="3">
    <source>
        <dbReference type="Proteomes" id="UP000007803"/>
    </source>
</evidence>
<dbReference type="Pfam" id="PF16930">
    <property type="entry name" value="Porin_5"/>
    <property type="match status" value="2"/>
</dbReference>
<evidence type="ECO:0008006" key="4">
    <source>
        <dbReference type="Google" id="ProtNLM"/>
    </source>
</evidence>
<feature type="signal peptide" evidence="1">
    <location>
        <begin position="1"/>
        <end position="20"/>
    </location>
</feature>
<dbReference type="AlphaFoldDB" id="E0UQN7"/>
<protein>
    <recommendedName>
        <fullName evidence="4">Outer membrane receptor for ferric coprogen and ferric-rhodotorulic acid</fullName>
    </recommendedName>
</protein>